<evidence type="ECO:0000256" key="3">
    <source>
        <dbReference type="PROSITE-ProRule" id="PRU00023"/>
    </source>
</evidence>
<dbReference type="RefSeq" id="XP_001319103.1">
    <property type="nucleotide sequence ID" value="XM_001319068.1"/>
</dbReference>
<reference evidence="4" key="2">
    <citation type="journal article" date="2007" name="Science">
        <title>Draft genome sequence of the sexually transmitted pathogen Trichomonas vaginalis.</title>
        <authorList>
            <person name="Carlton J.M."/>
            <person name="Hirt R.P."/>
            <person name="Silva J.C."/>
            <person name="Delcher A.L."/>
            <person name="Schatz M."/>
            <person name="Zhao Q."/>
            <person name="Wortman J.R."/>
            <person name="Bidwell S.L."/>
            <person name="Alsmark U.C.M."/>
            <person name="Besteiro S."/>
            <person name="Sicheritz-Ponten T."/>
            <person name="Noel C.J."/>
            <person name="Dacks J.B."/>
            <person name="Foster P.G."/>
            <person name="Simillion C."/>
            <person name="Van de Peer Y."/>
            <person name="Miranda-Saavedra D."/>
            <person name="Barton G.J."/>
            <person name="Westrop G.D."/>
            <person name="Mueller S."/>
            <person name="Dessi D."/>
            <person name="Fiori P.L."/>
            <person name="Ren Q."/>
            <person name="Paulsen I."/>
            <person name="Zhang H."/>
            <person name="Bastida-Corcuera F.D."/>
            <person name="Simoes-Barbosa A."/>
            <person name="Brown M.T."/>
            <person name="Hayes R.D."/>
            <person name="Mukherjee M."/>
            <person name="Okumura C.Y."/>
            <person name="Schneider R."/>
            <person name="Smith A.J."/>
            <person name="Vanacova S."/>
            <person name="Villalvazo M."/>
            <person name="Haas B.J."/>
            <person name="Pertea M."/>
            <person name="Feldblyum T.V."/>
            <person name="Utterback T.R."/>
            <person name="Shu C.L."/>
            <person name="Osoegawa K."/>
            <person name="de Jong P.J."/>
            <person name="Hrdy I."/>
            <person name="Horvathova L."/>
            <person name="Zubacova Z."/>
            <person name="Dolezal P."/>
            <person name="Malik S.B."/>
            <person name="Logsdon J.M. Jr."/>
            <person name="Henze K."/>
            <person name="Gupta A."/>
            <person name="Wang C.C."/>
            <person name="Dunne R.L."/>
            <person name="Upcroft J.A."/>
            <person name="Upcroft P."/>
            <person name="White O."/>
            <person name="Salzberg S.L."/>
            <person name="Tang P."/>
            <person name="Chiu C.-H."/>
            <person name="Lee Y.-S."/>
            <person name="Embley T.M."/>
            <person name="Coombs G.H."/>
            <person name="Mottram J.C."/>
            <person name="Tachezy J."/>
            <person name="Fraser-Liggett C.M."/>
            <person name="Johnson P.J."/>
        </authorList>
    </citation>
    <scope>NUCLEOTIDE SEQUENCE [LARGE SCALE GENOMIC DNA]</scope>
    <source>
        <strain evidence="4">G3</strain>
    </source>
</reference>
<keyword evidence="1" id="KW-0677">Repeat</keyword>
<gene>
    <name evidence="4" type="ORF">TVAG_340590</name>
</gene>
<feature type="repeat" description="ANK" evidence="3">
    <location>
        <begin position="1"/>
        <end position="27"/>
    </location>
</feature>
<dbReference type="SUPFAM" id="SSF48403">
    <property type="entry name" value="Ankyrin repeat"/>
    <property type="match status" value="1"/>
</dbReference>
<dbReference type="VEuPathDB" id="TrichDB:TVAG_340590"/>
<dbReference type="VEuPathDB" id="TrichDB:TVAGG3_0979460"/>
<sequence>MFASFNGHLEVVQYLISVGADKNSKTRDGKTALSVASIKVIFYLMSIGAKLT</sequence>
<evidence type="ECO:0000256" key="2">
    <source>
        <dbReference type="ARBA" id="ARBA00023043"/>
    </source>
</evidence>
<keyword evidence="5" id="KW-1185">Reference proteome</keyword>
<dbReference type="Proteomes" id="UP000001542">
    <property type="component" value="Unassembled WGS sequence"/>
</dbReference>
<dbReference type="InParanoid" id="A2EKH2"/>
<dbReference type="SMR" id="A2EKH2"/>
<evidence type="ECO:0000313" key="4">
    <source>
        <dbReference type="EMBL" id="EAY06880.1"/>
    </source>
</evidence>
<dbReference type="KEGG" id="tva:75681363"/>
<dbReference type="Gene3D" id="1.25.40.20">
    <property type="entry name" value="Ankyrin repeat-containing domain"/>
    <property type="match status" value="1"/>
</dbReference>
<evidence type="ECO:0000313" key="5">
    <source>
        <dbReference type="Proteomes" id="UP000001542"/>
    </source>
</evidence>
<dbReference type="Pfam" id="PF12796">
    <property type="entry name" value="Ank_2"/>
    <property type="match status" value="1"/>
</dbReference>
<keyword evidence="2 3" id="KW-0040">ANK repeat</keyword>
<dbReference type="PROSITE" id="PS50088">
    <property type="entry name" value="ANK_REPEAT"/>
    <property type="match status" value="1"/>
</dbReference>
<evidence type="ECO:0000256" key="1">
    <source>
        <dbReference type="ARBA" id="ARBA00022737"/>
    </source>
</evidence>
<dbReference type="InterPro" id="IPR036770">
    <property type="entry name" value="Ankyrin_rpt-contain_sf"/>
</dbReference>
<dbReference type="PANTHER" id="PTHR24188">
    <property type="entry name" value="ANKYRIN REPEAT PROTEIN"/>
    <property type="match status" value="1"/>
</dbReference>
<dbReference type="InterPro" id="IPR002110">
    <property type="entry name" value="Ankyrin_rpt"/>
</dbReference>
<organism evidence="4 5">
    <name type="scientific">Trichomonas vaginalis (strain ATCC PRA-98 / G3)</name>
    <dbReference type="NCBI Taxonomy" id="412133"/>
    <lineage>
        <taxon>Eukaryota</taxon>
        <taxon>Metamonada</taxon>
        <taxon>Parabasalia</taxon>
        <taxon>Trichomonadida</taxon>
        <taxon>Trichomonadidae</taxon>
        <taxon>Trichomonas</taxon>
    </lineage>
</organism>
<dbReference type="PANTHER" id="PTHR24188:SF29">
    <property type="entry name" value="GH09064P"/>
    <property type="match status" value="1"/>
</dbReference>
<name>A2EKH2_TRIV3</name>
<proteinExistence type="predicted"/>
<dbReference type="OrthoDB" id="19174at2759"/>
<protein>
    <submittedName>
        <fullName evidence="4">Uncharacterized protein</fullName>
    </submittedName>
</protein>
<accession>A2EKH2</accession>
<dbReference type="AlphaFoldDB" id="A2EKH2"/>
<dbReference type="EMBL" id="DS113413">
    <property type="protein sequence ID" value="EAY06880.1"/>
    <property type="molecule type" value="Genomic_DNA"/>
</dbReference>
<reference evidence="4" key="1">
    <citation type="submission" date="2006-10" db="EMBL/GenBank/DDBJ databases">
        <authorList>
            <person name="Amadeo P."/>
            <person name="Zhao Q."/>
            <person name="Wortman J."/>
            <person name="Fraser-Liggett C."/>
            <person name="Carlton J."/>
        </authorList>
    </citation>
    <scope>NUCLEOTIDE SEQUENCE</scope>
    <source>
        <strain evidence="4">G3</strain>
    </source>
</reference>